<keyword evidence="3 7" id="KW-0997">Cell inner membrane</keyword>
<dbReference type="GO" id="GO:0022857">
    <property type="term" value="F:transmembrane transporter activity"/>
    <property type="evidence" value="ECO:0007669"/>
    <property type="project" value="UniProtKB-UniRule"/>
</dbReference>
<dbReference type="AlphaFoldDB" id="A0A1P8UN74"/>
<evidence type="ECO:0000256" key="1">
    <source>
        <dbReference type="ARBA" id="ARBA00004429"/>
    </source>
</evidence>
<keyword evidence="5 7" id="KW-1133">Transmembrane helix</keyword>
<comment type="subcellular location">
    <subcellularLocation>
        <location evidence="1 7">Cell inner membrane</location>
        <topology evidence="1 7">Multi-pass membrane protein</topology>
    </subcellularLocation>
</comment>
<feature type="transmembrane region" description="Helical" evidence="7">
    <location>
        <begin position="46"/>
        <end position="70"/>
    </location>
</feature>
<keyword evidence="6 7" id="KW-0472">Membrane</keyword>
<feature type="transmembrane region" description="Helical" evidence="7">
    <location>
        <begin position="357"/>
        <end position="382"/>
    </location>
</feature>
<evidence type="ECO:0000256" key="2">
    <source>
        <dbReference type="ARBA" id="ARBA00022475"/>
    </source>
</evidence>
<organism evidence="9 10">
    <name type="scientific">Salipiger abyssi</name>
    <dbReference type="NCBI Taxonomy" id="1250539"/>
    <lineage>
        <taxon>Bacteria</taxon>
        <taxon>Pseudomonadati</taxon>
        <taxon>Pseudomonadota</taxon>
        <taxon>Alphaproteobacteria</taxon>
        <taxon>Rhodobacterales</taxon>
        <taxon>Roseobacteraceae</taxon>
        <taxon>Salipiger</taxon>
    </lineage>
</organism>
<feature type="transmembrane region" description="Helical" evidence="7">
    <location>
        <begin position="334"/>
        <end position="351"/>
    </location>
</feature>
<protein>
    <recommendedName>
        <fullName evidence="7">TRAP transporter large permease protein</fullName>
    </recommendedName>
</protein>
<evidence type="ECO:0000313" key="9">
    <source>
        <dbReference type="EMBL" id="APZ50864.1"/>
    </source>
</evidence>
<feature type="transmembrane region" description="Helical" evidence="7">
    <location>
        <begin position="242"/>
        <end position="258"/>
    </location>
</feature>
<proteinExistence type="inferred from homology"/>
<feature type="transmembrane region" description="Helical" evidence="7">
    <location>
        <begin position="135"/>
        <end position="162"/>
    </location>
</feature>
<feature type="transmembrane region" description="Helical" evidence="7">
    <location>
        <begin position="308"/>
        <end position="327"/>
    </location>
</feature>
<dbReference type="Proteomes" id="UP000187059">
    <property type="component" value="Plasmid pPABY1"/>
</dbReference>
<keyword evidence="7" id="KW-0813">Transport</keyword>
<sequence length="423" mass="44577">MILVTLLLLLGLMALSIPVAAALGILAIALDKLYAFFPLTNAIGEIAWSTSASPSMVAIPLFVLLGQLMLHSDMAGDMYRAMRAWLGWLPGGLMHANIGSSSLFAATSGSSVATAATITSIALPEARANGYNEKLFCGTLAAGGTLGILIPPSINLILYAVITETSVTRLYISAVVPGLLLAALFSALLVAICLLRPGVDGRRERFDLRNALRGLPMLLPPLLVFFAILGSIYAGLATPTEAAALGVAAAAMICLWRGKLSWQICRQVLLSTMETTAMIMLIVIAAAFLNFVLSGIGLVGAVTQALDAVSLTPFWTMVLIILFYVVLGCVMESLSLMIATTPIFAPIVFGLGYDPIWFGIVLMIVIEMALITPPVGMNLYIVQGVRKTGSIGDVMTGSAPFVIAMTLMIALLLAFPQIALLSE</sequence>
<evidence type="ECO:0000256" key="7">
    <source>
        <dbReference type="RuleBase" id="RU369079"/>
    </source>
</evidence>
<feature type="transmembrane region" description="Helical" evidence="7">
    <location>
        <begin position="279"/>
        <end position="302"/>
    </location>
</feature>
<dbReference type="NCBIfam" id="TIGR00786">
    <property type="entry name" value="dctM"/>
    <property type="match status" value="1"/>
</dbReference>
<evidence type="ECO:0000256" key="6">
    <source>
        <dbReference type="ARBA" id="ARBA00023136"/>
    </source>
</evidence>
<dbReference type="OrthoDB" id="9790209at2"/>
<comment type="subunit">
    <text evidence="7">The complex comprises the extracytoplasmic solute receptor protein and the two transmembrane proteins.</text>
</comment>
<dbReference type="KEGG" id="paby:Ga0080574_TMP530"/>
<dbReference type="InterPro" id="IPR010656">
    <property type="entry name" value="DctM"/>
</dbReference>
<comment type="similarity">
    <text evidence="7">Belongs to the TRAP transporter large permease family.</text>
</comment>
<dbReference type="PANTHER" id="PTHR33362:SF5">
    <property type="entry name" value="C4-DICARBOXYLATE TRAP TRANSPORTER LARGE PERMEASE PROTEIN DCTM"/>
    <property type="match status" value="1"/>
</dbReference>
<keyword evidence="2" id="KW-1003">Cell membrane</keyword>
<dbReference type="GO" id="GO:0005886">
    <property type="term" value="C:plasma membrane"/>
    <property type="evidence" value="ECO:0007669"/>
    <property type="project" value="UniProtKB-SubCell"/>
</dbReference>
<dbReference type="PANTHER" id="PTHR33362">
    <property type="entry name" value="SIALIC ACID TRAP TRANSPORTER PERMEASE PROTEIN SIAT-RELATED"/>
    <property type="match status" value="1"/>
</dbReference>
<evidence type="ECO:0000256" key="3">
    <source>
        <dbReference type="ARBA" id="ARBA00022519"/>
    </source>
</evidence>
<keyword evidence="10" id="KW-1185">Reference proteome</keyword>
<comment type="function">
    <text evidence="7">Part of the tripartite ATP-independent periplasmic (TRAP) transport system.</text>
</comment>
<feature type="transmembrane region" description="Helical" evidence="7">
    <location>
        <begin position="215"/>
        <end position="236"/>
    </location>
</feature>
<dbReference type="RefSeq" id="WP_076695060.1">
    <property type="nucleotide sequence ID" value="NZ_CP015091.1"/>
</dbReference>
<accession>A0A1P8UN74</accession>
<comment type="caution">
    <text evidence="7">Lacks conserved residue(s) required for the propagation of feature annotation.</text>
</comment>
<geneLocation type="plasmid" evidence="10">
    <name>ppaby1</name>
</geneLocation>
<dbReference type="Pfam" id="PF06808">
    <property type="entry name" value="DctM"/>
    <property type="match status" value="1"/>
</dbReference>
<feature type="transmembrane region" description="Helical" evidence="7">
    <location>
        <begin position="174"/>
        <end position="195"/>
    </location>
</feature>
<gene>
    <name evidence="9" type="ORF">Ga0080574_TMP530</name>
</gene>
<evidence type="ECO:0000313" key="10">
    <source>
        <dbReference type="Proteomes" id="UP000187059"/>
    </source>
</evidence>
<dbReference type="PIRSF" id="PIRSF006066">
    <property type="entry name" value="HI0050"/>
    <property type="match status" value="1"/>
</dbReference>
<evidence type="ECO:0000259" key="8">
    <source>
        <dbReference type="Pfam" id="PF06808"/>
    </source>
</evidence>
<dbReference type="InterPro" id="IPR004681">
    <property type="entry name" value="TRAP_DctM"/>
</dbReference>
<reference evidence="9 10" key="1">
    <citation type="submission" date="2016-04" db="EMBL/GenBank/DDBJ databases">
        <title>Deep-sea bacteria in the southern Pacific.</title>
        <authorList>
            <person name="Tang K."/>
        </authorList>
    </citation>
    <scope>NUCLEOTIDE SEQUENCE [LARGE SCALE GENOMIC DNA]</scope>
    <source>
        <strain evidence="9 10">JLT2014</strain>
        <plasmid evidence="10">ppaby1</plasmid>
    </source>
</reference>
<feature type="domain" description="TRAP C4-dicarboxylate transport system permease DctM subunit" evidence="8">
    <location>
        <begin position="7"/>
        <end position="418"/>
    </location>
</feature>
<evidence type="ECO:0000256" key="5">
    <source>
        <dbReference type="ARBA" id="ARBA00022989"/>
    </source>
</evidence>
<keyword evidence="4 7" id="KW-0812">Transmembrane</keyword>
<keyword evidence="9" id="KW-0614">Plasmid</keyword>
<name>A0A1P8UN74_9RHOB</name>
<evidence type="ECO:0000256" key="4">
    <source>
        <dbReference type="ARBA" id="ARBA00022692"/>
    </source>
</evidence>
<feature type="transmembrane region" description="Helical" evidence="7">
    <location>
        <begin position="394"/>
        <end position="415"/>
    </location>
</feature>
<dbReference type="EMBL" id="CP015091">
    <property type="protein sequence ID" value="APZ50864.1"/>
    <property type="molecule type" value="Genomic_DNA"/>
</dbReference>